<dbReference type="GO" id="GO:0009102">
    <property type="term" value="P:biotin biosynthetic process"/>
    <property type="evidence" value="ECO:0007669"/>
    <property type="project" value="InterPro"/>
</dbReference>
<dbReference type="InterPro" id="IPR027417">
    <property type="entry name" value="P-loop_NTPase"/>
</dbReference>
<dbReference type="GO" id="GO:0004141">
    <property type="term" value="F:dethiobiotin synthase activity"/>
    <property type="evidence" value="ECO:0007669"/>
    <property type="project" value="InterPro"/>
</dbReference>
<evidence type="ECO:0000256" key="1">
    <source>
        <dbReference type="ARBA" id="ARBA00004173"/>
    </source>
</evidence>
<dbReference type="GO" id="GO:0005739">
    <property type="term" value="C:mitochondrion"/>
    <property type="evidence" value="ECO:0007669"/>
    <property type="project" value="UniProtKB-SubCell"/>
</dbReference>
<dbReference type="InterPro" id="IPR004472">
    <property type="entry name" value="DTB_synth_BioD"/>
</dbReference>
<comment type="subcellular location">
    <subcellularLocation>
        <location evidence="1">Mitochondrion</location>
    </subcellularLocation>
</comment>
<evidence type="ECO:0000313" key="4">
    <source>
        <dbReference type="EMBL" id="UQC82995.1"/>
    </source>
</evidence>
<dbReference type="Pfam" id="PF00202">
    <property type="entry name" value="Aminotran_3"/>
    <property type="match status" value="2"/>
</dbReference>
<dbReference type="RefSeq" id="XP_049144617.1">
    <property type="nucleotide sequence ID" value="XM_049287474.1"/>
</dbReference>
<name>A0A9Q8ST75_9PEZI</name>
<dbReference type="CDD" id="cd03109">
    <property type="entry name" value="DTBS"/>
    <property type="match status" value="1"/>
</dbReference>
<accession>A0A9Q8ST75</accession>
<dbReference type="PANTHER" id="PTHR42684:SF3">
    <property type="entry name" value="ADENOSYLMETHIONINE-8-AMINO-7-OXONONANOATE AMINOTRANSFERASE"/>
    <property type="match status" value="1"/>
</dbReference>
<dbReference type="InterPro" id="IPR015424">
    <property type="entry name" value="PyrdxlP-dep_Trfase"/>
</dbReference>
<dbReference type="EMBL" id="CP019476">
    <property type="protein sequence ID" value="UQC82995.1"/>
    <property type="molecule type" value="Genomic_DNA"/>
</dbReference>
<dbReference type="FunFam" id="3.90.1150.10:FF:000080">
    <property type="entry name" value="Bifunctional dethiobiotin synthetase/adenosylmethionine-8-amino-7-oxononanoate aminotransferase"/>
    <property type="match status" value="1"/>
</dbReference>
<gene>
    <name evidence="4" type="ORF">CLUP02_08485</name>
</gene>
<dbReference type="InterPro" id="IPR049704">
    <property type="entry name" value="Aminotrans_3_PPA_site"/>
</dbReference>
<evidence type="ECO:0000313" key="5">
    <source>
        <dbReference type="Proteomes" id="UP000830671"/>
    </source>
</evidence>
<dbReference type="InterPro" id="IPR015421">
    <property type="entry name" value="PyrdxlP-dep_Trfase_major"/>
</dbReference>
<dbReference type="GO" id="GO:0005524">
    <property type="term" value="F:ATP binding"/>
    <property type="evidence" value="ECO:0007669"/>
    <property type="project" value="InterPro"/>
</dbReference>
<evidence type="ECO:0000256" key="3">
    <source>
        <dbReference type="ARBA" id="ARBA00022679"/>
    </source>
</evidence>
<dbReference type="AlphaFoldDB" id="A0A9Q8ST75"/>
<dbReference type="SUPFAM" id="SSF53383">
    <property type="entry name" value="PLP-dependent transferases"/>
    <property type="match status" value="1"/>
</dbReference>
<evidence type="ECO:0000256" key="2">
    <source>
        <dbReference type="ARBA" id="ARBA00022576"/>
    </source>
</evidence>
<dbReference type="Pfam" id="PF13500">
    <property type="entry name" value="AAA_26"/>
    <property type="match status" value="1"/>
</dbReference>
<sequence length="897" mass="98089">MQDPCKDEPAPGRAPSHRWHQAQQLWPLIAAWPQFLGTTNPAALEQLPCKPGVEQTASYVSKKPTNCSFVFALEVFIPHGSLNQLQKTSMAPVGALLWRSLRTYQIYGANTDVGKTVFASALCNAARNFWPQDKTAFLKPVSTGPATEADDSHISRFAPGIARKTLFQFEIPASPHLAAAVSDQPTPSDNEVLKCIYNYSSSRAVDGPGWLFIETAGGVHSPAPSGTPQADLYAPLRAPVIFIGDAKLGGISQTISAFESLKLRGYDVESILLFRDGYYQNDTYLADYFRRGHGIPVTTVEQPPTRAKDEQADAAAMSRYYTELSSSTAIKDTLDHLHARHLARIARLETMSRDAHNIIWYPFTQHKGLTPDKITAIDSAHGDNFQTLVPQSQQQPGDQALLQPSFDGSSSWWTQGLGHANPKLTLAASYAAGRYGHVMFASAVHEPALALAQTLLQGLRNPRLSRVFYSDNGSTGMEVAVKMGLRAARVRYGWKASDKLEILGLRGSYHGDTMGAMDSTEPSVFNEKVEWYDGKGFWFEYPSVMCKDGKWQVRVPGVLKEELGAGQEFESLSAVFDVDGRERAGQAQVYEEYIVSVLRRLQDQGRKFGALVMEPVILGAGGMIMADPLFQSTLVKVVRQHPELFGTATQSPSAADENTWTGLPVVFDEVFTGLTRLGRFSAASFLGVDPDVVCNAKLLTGGLVPLCTTSASDSIFRAFESDEKSDALLHGHSYTAHAVGCQVALESLRELQRIDRDGEWNWAKTNGWGASVTAGATQVDSGSSAEAWSVWSQSFVDWVSKQADRVDGVWALGSVLAIHLQDSEGAGYSSNAAANLQSALLQGEHGAEGERWNVHSRVLGNVLYVMTSQTTKQEDIERLESLLRKSLPWDHLKQLVS</sequence>
<proteinExistence type="inferred from homology"/>
<reference evidence="4" key="1">
    <citation type="journal article" date="2021" name="Mol. Plant Microbe Interact.">
        <title>Complete Genome Sequence of the Plant-Pathogenic Fungus Colletotrichum lupini.</title>
        <authorList>
            <person name="Baroncelli R."/>
            <person name="Pensec F."/>
            <person name="Da Lio D."/>
            <person name="Boufleur T."/>
            <person name="Vicente I."/>
            <person name="Sarrocco S."/>
            <person name="Picot A."/>
            <person name="Baraldi E."/>
            <person name="Sukno S."/>
            <person name="Thon M."/>
            <person name="Le Floch G."/>
        </authorList>
    </citation>
    <scope>NUCLEOTIDE SEQUENCE</scope>
    <source>
        <strain evidence="4">IMI 504893</strain>
    </source>
</reference>
<keyword evidence="5" id="KW-1185">Reference proteome</keyword>
<dbReference type="GO" id="GO:0004015">
    <property type="term" value="F:adenosylmethionine-8-amino-7-oxononanoate transaminase activity"/>
    <property type="evidence" value="ECO:0007669"/>
    <property type="project" value="TreeGrafter"/>
</dbReference>
<protein>
    <submittedName>
        <fullName evidence="4">Onanonoxo-7-onima-8-eninoihtemlysoneda</fullName>
    </submittedName>
</protein>
<dbReference type="KEGG" id="clup:CLUP02_08485"/>
<dbReference type="Gene3D" id="3.40.640.10">
    <property type="entry name" value="Type I PLP-dependent aspartate aminotransferase-like (Major domain)"/>
    <property type="match status" value="1"/>
</dbReference>
<organism evidence="4 5">
    <name type="scientific">Colletotrichum lupini</name>
    <dbReference type="NCBI Taxonomy" id="145971"/>
    <lineage>
        <taxon>Eukaryota</taxon>
        <taxon>Fungi</taxon>
        <taxon>Dikarya</taxon>
        <taxon>Ascomycota</taxon>
        <taxon>Pezizomycotina</taxon>
        <taxon>Sordariomycetes</taxon>
        <taxon>Hypocreomycetidae</taxon>
        <taxon>Glomerellales</taxon>
        <taxon>Glomerellaceae</taxon>
        <taxon>Colletotrichum</taxon>
        <taxon>Colletotrichum acutatum species complex</taxon>
    </lineage>
</organism>
<dbReference type="HAMAP" id="MF_00336">
    <property type="entry name" value="BioD"/>
    <property type="match status" value="1"/>
</dbReference>
<dbReference type="SUPFAM" id="SSF52540">
    <property type="entry name" value="P-loop containing nucleoside triphosphate hydrolases"/>
    <property type="match status" value="1"/>
</dbReference>
<dbReference type="InterPro" id="IPR005814">
    <property type="entry name" value="Aminotrans_3"/>
</dbReference>
<keyword evidence="3" id="KW-0808">Transferase</keyword>
<dbReference type="GeneID" id="73342484"/>
<dbReference type="PANTHER" id="PTHR42684">
    <property type="entry name" value="ADENOSYLMETHIONINE-8-AMINO-7-OXONONANOATE AMINOTRANSFERASE"/>
    <property type="match status" value="1"/>
</dbReference>
<dbReference type="GO" id="GO:0030170">
    <property type="term" value="F:pyridoxal phosphate binding"/>
    <property type="evidence" value="ECO:0007669"/>
    <property type="project" value="InterPro"/>
</dbReference>
<dbReference type="Gene3D" id="3.40.50.300">
    <property type="entry name" value="P-loop containing nucleotide triphosphate hydrolases"/>
    <property type="match status" value="1"/>
</dbReference>
<dbReference type="GO" id="GO:0000287">
    <property type="term" value="F:magnesium ion binding"/>
    <property type="evidence" value="ECO:0007669"/>
    <property type="project" value="InterPro"/>
</dbReference>
<keyword evidence="2" id="KW-0032">Aminotransferase</keyword>
<dbReference type="Proteomes" id="UP000830671">
    <property type="component" value="Chromosome 4"/>
</dbReference>
<dbReference type="PROSITE" id="PS00600">
    <property type="entry name" value="AA_TRANSFER_CLASS_3"/>
    <property type="match status" value="1"/>
</dbReference>